<gene>
    <name evidence="1" type="ORF">OO013_20000</name>
</gene>
<evidence type="ECO:0000313" key="2">
    <source>
        <dbReference type="Proteomes" id="UP001209885"/>
    </source>
</evidence>
<dbReference type="Proteomes" id="UP001209885">
    <property type="component" value="Unassembled WGS sequence"/>
</dbReference>
<sequence>MIIATEIINQPYSGQYEERVYDIESPWNSQLWTWVKFIMDNGTEWVGNFRGEPHGVAISNKFNSCIVLTSDYLFLLDLKNGELIESDRNHTFTYLTTSPFGDYIIIDFYKIEKITDGLNNIIKIESPIEMDIIEVKGWNGNLLEFSCVELGVYDKEYFMQFDSETEEIKKITIHNNT</sequence>
<accession>A0ABT3RX64</accession>
<keyword evidence="2" id="KW-1185">Reference proteome</keyword>
<protein>
    <submittedName>
        <fullName evidence="1">Uncharacterized protein</fullName>
    </submittedName>
</protein>
<dbReference type="RefSeq" id="WP_266058902.1">
    <property type="nucleotide sequence ID" value="NZ_JAPFQN010000022.1"/>
</dbReference>
<dbReference type="EMBL" id="JAPFQN010000022">
    <property type="protein sequence ID" value="MCX2746172.1"/>
    <property type="molecule type" value="Genomic_DNA"/>
</dbReference>
<proteinExistence type="predicted"/>
<name>A0ABT3RX64_9BACT</name>
<evidence type="ECO:0000313" key="1">
    <source>
        <dbReference type="EMBL" id="MCX2746172.1"/>
    </source>
</evidence>
<organism evidence="1 2">
    <name type="scientific">Mangrovivirga halotolerans</name>
    <dbReference type="NCBI Taxonomy" id="2993936"/>
    <lineage>
        <taxon>Bacteria</taxon>
        <taxon>Pseudomonadati</taxon>
        <taxon>Bacteroidota</taxon>
        <taxon>Cytophagia</taxon>
        <taxon>Cytophagales</taxon>
        <taxon>Mangrovivirgaceae</taxon>
        <taxon>Mangrovivirga</taxon>
    </lineage>
</organism>
<reference evidence="1 2" key="1">
    <citation type="submission" date="2022-11" db="EMBL/GenBank/DDBJ databases">
        <title>The characterization of three novel Bacteroidetes species and genomic analysis of their roles in tidal elemental geochemical cycles.</title>
        <authorList>
            <person name="Ma K."/>
        </authorList>
    </citation>
    <scope>NUCLEOTIDE SEQUENCE [LARGE SCALE GENOMIC DNA]</scope>
    <source>
        <strain evidence="1 2">M17</strain>
    </source>
</reference>
<comment type="caution">
    <text evidence="1">The sequence shown here is derived from an EMBL/GenBank/DDBJ whole genome shotgun (WGS) entry which is preliminary data.</text>
</comment>